<dbReference type="SUPFAM" id="SSF103473">
    <property type="entry name" value="MFS general substrate transporter"/>
    <property type="match status" value="1"/>
</dbReference>
<organism evidence="7">
    <name type="scientific">Streptomyces iranensis</name>
    <dbReference type="NCBI Taxonomy" id="576784"/>
    <lineage>
        <taxon>Bacteria</taxon>
        <taxon>Bacillati</taxon>
        <taxon>Actinomycetota</taxon>
        <taxon>Actinomycetes</taxon>
        <taxon>Kitasatosporales</taxon>
        <taxon>Streptomycetaceae</taxon>
        <taxon>Streptomyces</taxon>
        <taxon>Streptomyces violaceusniger group</taxon>
    </lineage>
</organism>
<dbReference type="PANTHER" id="PTHR23513">
    <property type="entry name" value="INTEGRAL MEMBRANE EFFLUX PROTEIN-RELATED"/>
    <property type="match status" value="1"/>
</dbReference>
<feature type="transmembrane region" description="Helical" evidence="6">
    <location>
        <begin position="112"/>
        <end position="136"/>
    </location>
</feature>
<dbReference type="Proteomes" id="UP000756710">
    <property type="component" value="Unassembled WGS sequence"/>
</dbReference>
<dbReference type="AlphaFoldDB" id="A0A060ZK74"/>
<dbReference type="Gene3D" id="1.20.1250.20">
    <property type="entry name" value="MFS general substrate transporter like domains"/>
    <property type="match status" value="1"/>
</dbReference>
<feature type="transmembrane region" description="Helical" evidence="6">
    <location>
        <begin position="374"/>
        <end position="396"/>
    </location>
</feature>
<reference evidence="7" key="1">
    <citation type="submission" date="2014-05" db="EMBL/GenBank/DDBJ databases">
        <authorList>
            <person name="Horn Fabian"/>
        </authorList>
    </citation>
    <scope>NUCLEOTIDE SEQUENCE</scope>
</reference>
<accession>A0A060ZK74</accession>
<dbReference type="HOGENOM" id="CLU_034180_17_3_11"/>
<evidence type="ECO:0000256" key="1">
    <source>
        <dbReference type="ARBA" id="ARBA00004651"/>
    </source>
</evidence>
<dbReference type="RefSeq" id="WP_308280233.1">
    <property type="nucleotide sequence ID" value="NZ_BAABDR010000098.1"/>
</dbReference>
<dbReference type="GO" id="GO:0022857">
    <property type="term" value="F:transmembrane transporter activity"/>
    <property type="evidence" value="ECO:0007669"/>
    <property type="project" value="InterPro"/>
</dbReference>
<feature type="transmembrane region" description="Helical" evidence="6">
    <location>
        <begin position="286"/>
        <end position="306"/>
    </location>
</feature>
<dbReference type="InterPro" id="IPR036259">
    <property type="entry name" value="MFS_trans_sf"/>
</dbReference>
<dbReference type="CDD" id="cd06173">
    <property type="entry name" value="MFS_MefA_like"/>
    <property type="match status" value="1"/>
</dbReference>
<proteinExistence type="predicted"/>
<dbReference type="EMBL" id="JAGGLR010000028">
    <property type="protein sequence ID" value="MBP2067077.1"/>
    <property type="molecule type" value="Genomic_DNA"/>
</dbReference>
<keyword evidence="3 6" id="KW-0812">Transmembrane</keyword>
<gene>
    <name evidence="8" type="ORF">J2Z30_008143</name>
    <name evidence="7" type="ORF">SIRAN860</name>
</gene>
<comment type="subcellular location">
    <subcellularLocation>
        <location evidence="1">Cell membrane</location>
        <topology evidence="1">Multi-pass membrane protein</topology>
    </subcellularLocation>
</comment>
<feature type="transmembrane region" description="Helical" evidence="6">
    <location>
        <begin position="19"/>
        <end position="37"/>
    </location>
</feature>
<feature type="transmembrane region" description="Helical" evidence="6">
    <location>
        <begin position="148"/>
        <end position="171"/>
    </location>
</feature>
<keyword evidence="5 6" id="KW-0472">Membrane</keyword>
<evidence type="ECO:0000256" key="5">
    <source>
        <dbReference type="ARBA" id="ARBA00023136"/>
    </source>
</evidence>
<dbReference type="Pfam" id="PF07690">
    <property type="entry name" value="MFS_1"/>
    <property type="match status" value="1"/>
</dbReference>
<keyword evidence="2" id="KW-1003">Cell membrane</keyword>
<reference evidence="8 9" key="2">
    <citation type="submission" date="2021-03" db="EMBL/GenBank/DDBJ databases">
        <title>Genomic Encyclopedia of Type Strains, Phase IV (KMG-IV): sequencing the most valuable type-strain genomes for metagenomic binning, comparative biology and taxonomic classification.</title>
        <authorList>
            <person name="Goeker M."/>
        </authorList>
    </citation>
    <scope>NUCLEOTIDE SEQUENCE [LARGE SCALE GENOMIC DNA]</scope>
    <source>
        <strain evidence="8 9">DSM 41954</strain>
    </source>
</reference>
<dbReference type="EMBL" id="LK022848">
    <property type="protein sequence ID" value="CDR02664.1"/>
    <property type="molecule type" value="Genomic_DNA"/>
</dbReference>
<evidence type="ECO:0000256" key="6">
    <source>
        <dbReference type="SAM" id="Phobius"/>
    </source>
</evidence>
<keyword evidence="4 6" id="KW-1133">Transmembrane helix</keyword>
<dbReference type="GO" id="GO:0005886">
    <property type="term" value="C:plasma membrane"/>
    <property type="evidence" value="ECO:0007669"/>
    <property type="project" value="UniProtKB-SubCell"/>
</dbReference>
<evidence type="ECO:0000313" key="8">
    <source>
        <dbReference type="EMBL" id="MBP2067077.1"/>
    </source>
</evidence>
<name>A0A060ZK74_9ACTN</name>
<feature type="transmembrane region" description="Helical" evidence="6">
    <location>
        <begin position="177"/>
        <end position="199"/>
    </location>
</feature>
<evidence type="ECO:0000256" key="3">
    <source>
        <dbReference type="ARBA" id="ARBA00022692"/>
    </source>
</evidence>
<feature type="transmembrane region" description="Helical" evidence="6">
    <location>
        <begin position="312"/>
        <end position="331"/>
    </location>
</feature>
<keyword evidence="9" id="KW-1185">Reference proteome</keyword>
<evidence type="ECO:0000313" key="9">
    <source>
        <dbReference type="Proteomes" id="UP000756710"/>
    </source>
</evidence>
<evidence type="ECO:0000256" key="4">
    <source>
        <dbReference type="ARBA" id="ARBA00022989"/>
    </source>
</evidence>
<evidence type="ECO:0000313" key="7">
    <source>
        <dbReference type="EMBL" id="CDR02664.1"/>
    </source>
</evidence>
<evidence type="ECO:0000256" key="2">
    <source>
        <dbReference type="ARBA" id="ARBA00022475"/>
    </source>
</evidence>
<dbReference type="PANTHER" id="PTHR23513:SF11">
    <property type="entry name" value="STAPHYLOFERRIN A TRANSPORTER"/>
    <property type="match status" value="1"/>
</dbReference>
<sequence length="406" mass="42952">MLHSPETIQPSKRLWSRDFVFFFAARTVSILGDQMLVPTTITVAMLQVGYGVTGVGYALAAYTAPLALLVVFGGVLVDRFTPVRVMVVADMARLVLYGVLAISFAAGTPDLWLILTLLALGSIGTAAFQPGYASVIPRIADDVQKANAVIRVTEALMTVAGPAVAGLLLAFSSVSVVLALNAATFGVSGVCLLALRLRITRSTRRTSLRRDLVQGWQEFSTRGWLWGVIVIWMFYQTTVNGPFITLGQSLITIEHGEGTLGFIMSMFGLGSVLGGLVAVRLKPPYPLRGGAIALVGTAFSLLAMALHQPPPVIAAGYILHGAGSALWLIMFQTSVQTKIPPDVLGRVHAYDVAGSLIMKPVGQMAVGPVALGVGAVPVLFFSLAMLLATVGLLLAVPSIRNLRRAT</sequence>
<feature type="transmembrane region" description="Helical" evidence="6">
    <location>
        <begin position="258"/>
        <end position="279"/>
    </location>
</feature>
<feature type="transmembrane region" description="Helical" evidence="6">
    <location>
        <begin position="57"/>
        <end position="78"/>
    </location>
</feature>
<feature type="transmembrane region" description="Helical" evidence="6">
    <location>
        <begin position="85"/>
        <end position="106"/>
    </location>
</feature>
<dbReference type="InterPro" id="IPR011701">
    <property type="entry name" value="MFS"/>
</dbReference>
<feature type="transmembrane region" description="Helical" evidence="6">
    <location>
        <begin position="219"/>
        <end position="238"/>
    </location>
</feature>
<protein>
    <submittedName>
        <fullName evidence="8">MFS family permease</fullName>
    </submittedName>
    <submittedName>
        <fullName evidence="7">Major facilitator superfamily MFS_1</fullName>
    </submittedName>
</protein>